<dbReference type="InterPro" id="IPR005069">
    <property type="entry name" value="Nucl-diP-sugar_transferase"/>
</dbReference>
<organism evidence="2 3">
    <name type="scientific">Carpinus fangiana</name>
    <dbReference type="NCBI Taxonomy" id="176857"/>
    <lineage>
        <taxon>Eukaryota</taxon>
        <taxon>Viridiplantae</taxon>
        <taxon>Streptophyta</taxon>
        <taxon>Embryophyta</taxon>
        <taxon>Tracheophyta</taxon>
        <taxon>Spermatophyta</taxon>
        <taxon>Magnoliopsida</taxon>
        <taxon>eudicotyledons</taxon>
        <taxon>Gunneridae</taxon>
        <taxon>Pentapetalae</taxon>
        <taxon>rosids</taxon>
        <taxon>fabids</taxon>
        <taxon>Fagales</taxon>
        <taxon>Betulaceae</taxon>
        <taxon>Carpinus</taxon>
    </lineage>
</organism>
<dbReference type="PANTHER" id="PTHR46038:SF12">
    <property type="entry name" value="OS03G0731800 PROTEIN"/>
    <property type="match status" value="1"/>
</dbReference>
<accession>A0A660KQ45</accession>
<evidence type="ECO:0000313" key="2">
    <source>
        <dbReference type="EMBL" id="KAE8038542.1"/>
    </source>
</evidence>
<dbReference type="EMBL" id="CM017324">
    <property type="protein sequence ID" value="KAE8038542.1"/>
    <property type="molecule type" value="Genomic_DNA"/>
</dbReference>
<evidence type="ECO:0000259" key="1">
    <source>
        <dbReference type="Pfam" id="PF03407"/>
    </source>
</evidence>
<name>A0A660KQ45_9ROSI</name>
<dbReference type="InterPro" id="IPR044821">
    <property type="entry name" value="At1g28695/At4g15970-like"/>
</dbReference>
<sequence length="359" mass="41382">MYNMDHTKQSTGNPALLLLFFSGLFFLFFLSSSYRNPFVAVQKDSICTLSNTTTIYAPQDDLEEALSKASMANKTVIIAIINKAYAAQDIIADTTMLDLFLESFWLGEDTRPLLDHLLLVAVDQTAYARCLFRRLNCYRLETDGVDFGGEKIYMSDDFIKMMWRRTHFLLQVLNRGYNFIFTDTDVMWLRNPFARLSKNESDDLQISTDLFLGDPRPEKQLINTGFYYVQSNNKTIKLLNTWYAMKDNATGQKEQDVLLNLIRGGIIGELNLTVRFLDTLYFSGFCQDSKDLRAVTTVHANCCRSIDAKVKDLKAVLRDWKRFKKYSSYKRLENVTANLGWSGHFGCWNSWRVDNKPKG</sequence>
<dbReference type="AlphaFoldDB" id="A0A660KQ45"/>
<dbReference type="Proteomes" id="UP000327013">
    <property type="component" value="Chromosome 4"/>
</dbReference>
<protein>
    <recommendedName>
        <fullName evidence="1">Nucleotide-diphospho-sugar transferase domain-containing protein</fullName>
    </recommendedName>
</protein>
<dbReference type="OrthoDB" id="540503at2759"/>
<proteinExistence type="predicted"/>
<feature type="domain" description="Nucleotide-diphospho-sugar transferase" evidence="1">
    <location>
        <begin position="113"/>
        <end position="313"/>
    </location>
</feature>
<dbReference type="Pfam" id="PF03407">
    <property type="entry name" value="Nucleotid_trans"/>
    <property type="match status" value="1"/>
</dbReference>
<evidence type="ECO:0000313" key="3">
    <source>
        <dbReference type="Proteomes" id="UP000327013"/>
    </source>
</evidence>
<reference evidence="2 3" key="1">
    <citation type="submission" date="2019-06" db="EMBL/GenBank/DDBJ databases">
        <title>A chromosomal-level reference genome of Carpinus fangiana (Coryloideae, Betulaceae).</title>
        <authorList>
            <person name="Yang X."/>
            <person name="Wang Z."/>
            <person name="Zhang L."/>
            <person name="Hao G."/>
            <person name="Liu J."/>
            <person name="Yang Y."/>
        </authorList>
    </citation>
    <scope>NUCLEOTIDE SEQUENCE [LARGE SCALE GENOMIC DNA]</scope>
    <source>
        <strain evidence="2">Cfa_2016G</strain>
        <tissue evidence="2">Leaf</tissue>
    </source>
</reference>
<keyword evidence="3" id="KW-1185">Reference proteome</keyword>
<dbReference type="PANTHER" id="PTHR46038">
    <property type="entry name" value="EXPRESSED PROTEIN-RELATED"/>
    <property type="match status" value="1"/>
</dbReference>
<gene>
    <name evidence="2" type="ORF">FH972_011042</name>
</gene>